<dbReference type="Gramene" id="ORUFI06G11440.1">
    <property type="protein sequence ID" value="ORUFI06G11440.1"/>
    <property type="gene ID" value="ORUFI06G11440"/>
</dbReference>
<dbReference type="AlphaFoldDB" id="A0A0E0PWE5"/>
<dbReference type="HOGENOM" id="CLU_165062_0_0_1"/>
<evidence type="ECO:0000313" key="3">
    <source>
        <dbReference type="Proteomes" id="UP000008022"/>
    </source>
</evidence>
<reference evidence="3" key="1">
    <citation type="submission" date="2013-06" db="EMBL/GenBank/DDBJ databases">
        <authorList>
            <person name="Zhao Q."/>
        </authorList>
    </citation>
    <scope>NUCLEOTIDE SEQUENCE</scope>
    <source>
        <strain evidence="3">cv. W1943</strain>
    </source>
</reference>
<organism evidence="2 3">
    <name type="scientific">Oryza rufipogon</name>
    <name type="common">Brownbeard rice</name>
    <name type="synonym">Asian wild rice</name>
    <dbReference type="NCBI Taxonomy" id="4529"/>
    <lineage>
        <taxon>Eukaryota</taxon>
        <taxon>Viridiplantae</taxon>
        <taxon>Streptophyta</taxon>
        <taxon>Embryophyta</taxon>
        <taxon>Tracheophyta</taxon>
        <taxon>Spermatophyta</taxon>
        <taxon>Magnoliopsida</taxon>
        <taxon>Liliopsida</taxon>
        <taxon>Poales</taxon>
        <taxon>Poaceae</taxon>
        <taxon>BOP clade</taxon>
        <taxon>Oryzoideae</taxon>
        <taxon>Oryzeae</taxon>
        <taxon>Oryzinae</taxon>
        <taxon>Oryza</taxon>
    </lineage>
</organism>
<dbReference type="Proteomes" id="UP000008022">
    <property type="component" value="Unassembled WGS sequence"/>
</dbReference>
<protein>
    <submittedName>
        <fullName evidence="2">Uncharacterized protein</fullName>
    </submittedName>
</protein>
<dbReference type="PROSITE" id="PS51367">
    <property type="entry name" value="THAUMATIN_2"/>
    <property type="match status" value="1"/>
</dbReference>
<feature type="region of interest" description="Disordered" evidence="1">
    <location>
        <begin position="62"/>
        <end position="94"/>
    </location>
</feature>
<reference evidence="2" key="2">
    <citation type="submission" date="2015-06" db="UniProtKB">
        <authorList>
            <consortium name="EnsemblPlants"/>
        </authorList>
    </citation>
    <scope>IDENTIFICATION</scope>
</reference>
<dbReference type="STRING" id="4529.A0A0E0PWE5"/>
<keyword evidence="3" id="KW-1185">Reference proteome</keyword>
<sequence>MTPVEFTIGGSQDFYDLSVIDGYNVAMSFSCSSSAGLTCRDSRCRGGRGGIGGNYDGCDAGKEASTPRLESSSSVSHSSCLDGLADRWGGGRLL</sequence>
<dbReference type="InterPro" id="IPR001938">
    <property type="entry name" value="Thaumatin"/>
</dbReference>
<dbReference type="EnsemblPlants" id="ORUFI06G11440.1">
    <property type="protein sequence ID" value="ORUFI06G11440.1"/>
    <property type="gene ID" value="ORUFI06G11440"/>
</dbReference>
<dbReference type="SUPFAM" id="SSF49870">
    <property type="entry name" value="Osmotin, thaumatin-like protein"/>
    <property type="match status" value="1"/>
</dbReference>
<dbReference type="Gene3D" id="2.60.110.10">
    <property type="entry name" value="Thaumatin"/>
    <property type="match status" value="1"/>
</dbReference>
<dbReference type="InterPro" id="IPR037176">
    <property type="entry name" value="Osmotin/thaumatin-like_sf"/>
</dbReference>
<evidence type="ECO:0000313" key="2">
    <source>
        <dbReference type="EnsemblPlants" id="ORUFI06G11440.1"/>
    </source>
</evidence>
<evidence type="ECO:0000256" key="1">
    <source>
        <dbReference type="SAM" id="MobiDB-lite"/>
    </source>
</evidence>
<accession>A0A0E0PWE5</accession>
<name>A0A0E0PWE5_ORYRU</name>
<proteinExistence type="predicted"/>